<dbReference type="Proteomes" id="UP001501591">
    <property type="component" value="Unassembled WGS sequence"/>
</dbReference>
<protein>
    <recommendedName>
        <fullName evidence="1">DUF1023 domain-containing protein</fullName>
    </recommendedName>
</protein>
<accession>A0ABP7MWJ4</accession>
<dbReference type="RefSeq" id="WP_344818190.1">
    <property type="nucleotide sequence ID" value="NZ_BAABCP010000001.1"/>
</dbReference>
<name>A0ABP7MWJ4_9MICO</name>
<comment type="caution">
    <text evidence="2">The sequence shown here is derived from an EMBL/GenBank/DDBJ whole genome shotgun (WGS) entry which is preliminary data.</text>
</comment>
<reference evidence="3" key="1">
    <citation type="journal article" date="2019" name="Int. J. Syst. Evol. Microbiol.">
        <title>The Global Catalogue of Microorganisms (GCM) 10K type strain sequencing project: providing services to taxonomists for standard genome sequencing and annotation.</title>
        <authorList>
            <consortium name="The Broad Institute Genomics Platform"/>
            <consortium name="The Broad Institute Genome Sequencing Center for Infectious Disease"/>
            <person name="Wu L."/>
            <person name="Ma J."/>
        </authorList>
    </citation>
    <scope>NUCLEOTIDE SEQUENCE [LARGE SCALE GENOMIC DNA]</scope>
    <source>
        <strain evidence="3">JCM 17024</strain>
    </source>
</reference>
<keyword evidence="3" id="KW-1185">Reference proteome</keyword>
<evidence type="ECO:0000313" key="3">
    <source>
        <dbReference type="Proteomes" id="UP001501591"/>
    </source>
</evidence>
<dbReference type="InterPro" id="IPR010427">
    <property type="entry name" value="DUF1023"/>
</dbReference>
<dbReference type="EMBL" id="BAABCP010000001">
    <property type="protein sequence ID" value="GAA3931595.1"/>
    <property type="molecule type" value="Genomic_DNA"/>
</dbReference>
<gene>
    <name evidence="2" type="ORF">GCM10022383_07700</name>
</gene>
<organism evidence="2 3">
    <name type="scientific">Microbacterium soli</name>
    <dbReference type="NCBI Taxonomy" id="446075"/>
    <lineage>
        <taxon>Bacteria</taxon>
        <taxon>Bacillati</taxon>
        <taxon>Actinomycetota</taxon>
        <taxon>Actinomycetes</taxon>
        <taxon>Micrococcales</taxon>
        <taxon>Microbacteriaceae</taxon>
        <taxon>Microbacterium</taxon>
    </lineage>
</organism>
<dbReference type="Pfam" id="PF06259">
    <property type="entry name" value="Abhydrolase_8"/>
    <property type="match status" value="1"/>
</dbReference>
<proteinExistence type="predicted"/>
<evidence type="ECO:0000313" key="2">
    <source>
        <dbReference type="EMBL" id="GAA3931595.1"/>
    </source>
</evidence>
<feature type="domain" description="DUF1023" evidence="1">
    <location>
        <begin position="49"/>
        <end position="191"/>
    </location>
</feature>
<sequence>MIDDLRAELARTDLSPETEQKLRNLLTVLESDAQAHLESFEMVEPGPHAVVSFGDVDTADLIVFLLHGIETDLAQFPAWADAAQRLCADIIRSCVVRGTPRNVATIAWFAWDSGTHVSALATKHATVGAARLAVSIDRLGPRNPHAHVALVTYSYSSTLLGELFAMNLGENVRTAFSIASAGVTHAAGVALADAVSRGDLVLHATEGANDSIAPLGRLGQHPLDPRDVPGALVYESDGGEAPAVTGGTTVGAAVEGHASQTSVDEHGRHLGYFDENAQSYLILVARLADAAVSVDPSASVDLPA</sequence>
<evidence type="ECO:0000259" key="1">
    <source>
        <dbReference type="Pfam" id="PF06259"/>
    </source>
</evidence>